<dbReference type="HOGENOM" id="CLU_034012_1_0_1"/>
<organism evidence="1 2">
    <name type="scientific">Sphaerobolus stellatus (strain SS14)</name>
    <dbReference type="NCBI Taxonomy" id="990650"/>
    <lineage>
        <taxon>Eukaryota</taxon>
        <taxon>Fungi</taxon>
        <taxon>Dikarya</taxon>
        <taxon>Basidiomycota</taxon>
        <taxon>Agaricomycotina</taxon>
        <taxon>Agaricomycetes</taxon>
        <taxon>Phallomycetidae</taxon>
        <taxon>Geastrales</taxon>
        <taxon>Sphaerobolaceae</taxon>
        <taxon>Sphaerobolus</taxon>
    </lineage>
</organism>
<protein>
    <recommendedName>
        <fullName evidence="3">Helitron helicase-like domain-containing protein</fullName>
    </recommendedName>
</protein>
<dbReference type="Proteomes" id="UP000054279">
    <property type="component" value="Unassembled WGS sequence"/>
</dbReference>
<dbReference type="EMBL" id="KN837148">
    <property type="protein sequence ID" value="KIJ39975.1"/>
    <property type="molecule type" value="Genomic_DNA"/>
</dbReference>
<evidence type="ECO:0000313" key="2">
    <source>
        <dbReference type="Proteomes" id="UP000054279"/>
    </source>
</evidence>
<feature type="non-terminal residue" evidence="1">
    <location>
        <position position="271"/>
    </location>
</feature>
<keyword evidence="2" id="KW-1185">Reference proteome</keyword>
<evidence type="ECO:0000313" key="1">
    <source>
        <dbReference type="EMBL" id="KIJ39975.1"/>
    </source>
</evidence>
<name>A0A0C9VPB8_SPHS4</name>
<dbReference type="AlphaFoldDB" id="A0A0C9VPB8"/>
<accession>A0A0C9VPB8</accession>
<sequence>IENALTPQEIRDKLNDVNLDFTKSLISYLEDCHTGEFIDSDLDNVKEYLNEIEQDSTYVKPTRTFPECPPNCICEDCEVSNDCICWWERFNNTVNDLLVRCNVHKCWPHFCLNNKWQSCKSRFPRDCIAKTNIDSSGHIFFRHMEEYLNTFHCILTYLMRCNTDVTCMQSGTGIKAVLMYVADYITKNPLKLYAIFDILAESQDKHSTMLSSNMERQDKARSLITKIVNSMTTHMQIRSPVAAAYLLGLPDHYSSHKFKCVYTGNHIYHIS</sequence>
<evidence type="ECO:0008006" key="3">
    <source>
        <dbReference type="Google" id="ProtNLM"/>
    </source>
</evidence>
<gene>
    <name evidence="1" type="ORF">M422DRAFT_174377</name>
</gene>
<reference evidence="1 2" key="1">
    <citation type="submission" date="2014-06" db="EMBL/GenBank/DDBJ databases">
        <title>Evolutionary Origins and Diversification of the Mycorrhizal Mutualists.</title>
        <authorList>
            <consortium name="DOE Joint Genome Institute"/>
            <consortium name="Mycorrhizal Genomics Consortium"/>
            <person name="Kohler A."/>
            <person name="Kuo A."/>
            <person name="Nagy L.G."/>
            <person name="Floudas D."/>
            <person name="Copeland A."/>
            <person name="Barry K.W."/>
            <person name="Cichocki N."/>
            <person name="Veneault-Fourrey C."/>
            <person name="LaButti K."/>
            <person name="Lindquist E.A."/>
            <person name="Lipzen A."/>
            <person name="Lundell T."/>
            <person name="Morin E."/>
            <person name="Murat C."/>
            <person name="Riley R."/>
            <person name="Ohm R."/>
            <person name="Sun H."/>
            <person name="Tunlid A."/>
            <person name="Henrissat B."/>
            <person name="Grigoriev I.V."/>
            <person name="Hibbett D.S."/>
            <person name="Martin F."/>
        </authorList>
    </citation>
    <scope>NUCLEOTIDE SEQUENCE [LARGE SCALE GENOMIC DNA]</scope>
    <source>
        <strain evidence="1 2">SS14</strain>
    </source>
</reference>
<proteinExistence type="predicted"/>
<dbReference type="OrthoDB" id="3229882at2759"/>